<dbReference type="InterPro" id="IPR001179">
    <property type="entry name" value="PPIase_FKBP_dom"/>
</dbReference>
<dbReference type="Pfam" id="PF00254">
    <property type="entry name" value="FKBP_C"/>
    <property type="match status" value="1"/>
</dbReference>
<evidence type="ECO:0000256" key="8">
    <source>
        <dbReference type="ARBA" id="ARBA00037071"/>
    </source>
</evidence>
<evidence type="ECO:0000259" key="12">
    <source>
        <dbReference type="PROSITE" id="PS50059"/>
    </source>
</evidence>
<dbReference type="SUPFAM" id="SSF54534">
    <property type="entry name" value="FKBP-like"/>
    <property type="match status" value="1"/>
</dbReference>
<evidence type="ECO:0000313" key="14">
    <source>
        <dbReference type="Proteomes" id="UP000289555"/>
    </source>
</evidence>
<evidence type="ECO:0000256" key="9">
    <source>
        <dbReference type="PROSITE-ProRule" id="PRU00277"/>
    </source>
</evidence>
<dbReference type="Proteomes" id="UP000289555">
    <property type="component" value="Chromosome"/>
</dbReference>
<feature type="region of interest" description="Disordered" evidence="11">
    <location>
        <begin position="170"/>
        <end position="191"/>
    </location>
</feature>
<dbReference type="GO" id="GO:0016853">
    <property type="term" value="F:isomerase activity"/>
    <property type="evidence" value="ECO:0007669"/>
    <property type="project" value="UniProtKB-KW"/>
</dbReference>
<dbReference type="PANTHER" id="PTHR47861:SF3">
    <property type="entry name" value="FKBP-TYPE PEPTIDYL-PROLYL CIS-TRANS ISOMERASE SLYD"/>
    <property type="match status" value="1"/>
</dbReference>
<evidence type="ECO:0000313" key="13">
    <source>
        <dbReference type="EMBL" id="BBI50492.1"/>
    </source>
</evidence>
<protein>
    <recommendedName>
        <fullName evidence="10">Peptidyl-prolyl cis-trans isomerase</fullName>
        <ecNumber evidence="10">5.2.1.8</ecNumber>
    </recommendedName>
</protein>
<evidence type="ECO:0000256" key="2">
    <source>
        <dbReference type="ARBA" id="ARBA00004496"/>
    </source>
</evidence>
<evidence type="ECO:0000256" key="11">
    <source>
        <dbReference type="SAM" id="MobiDB-lite"/>
    </source>
</evidence>
<evidence type="ECO:0000256" key="4">
    <source>
        <dbReference type="ARBA" id="ARBA00022490"/>
    </source>
</evidence>
<dbReference type="PANTHER" id="PTHR47861">
    <property type="entry name" value="FKBP-TYPE PEPTIDYL-PROLYL CIS-TRANS ISOMERASE SLYD"/>
    <property type="match status" value="1"/>
</dbReference>
<feature type="domain" description="PPIase FKBP-type" evidence="12">
    <location>
        <begin position="25"/>
        <end position="141"/>
    </location>
</feature>
<reference evidence="14" key="1">
    <citation type="journal article" date="2019" name="Microbiol. Resour. Announc.">
        <title>Complete Genome Sequence of Halomonas olivaria, a Moderately Halophilic Bacterium Isolated from Olive Processing Effluents, Obtained by Nanopore Sequencing.</title>
        <authorList>
            <person name="Nagata S."/>
            <person name="Ii K.M."/>
            <person name="Tsukimi T."/>
            <person name="Miura M.C."/>
            <person name="Galipon J."/>
            <person name="Arakawa K."/>
        </authorList>
    </citation>
    <scope>NUCLEOTIDE SEQUENCE [LARGE SCALE GENOMIC DNA]</scope>
    <source>
        <strain evidence="14">TYRC17</strain>
    </source>
</reference>
<accession>A0ABM7GIS0</accession>
<comment type="subcellular location">
    <subcellularLocation>
        <location evidence="2">Cytoplasm</location>
    </subcellularLocation>
</comment>
<dbReference type="PROSITE" id="PS50059">
    <property type="entry name" value="FKBP_PPIASE"/>
    <property type="match status" value="1"/>
</dbReference>
<evidence type="ECO:0000256" key="5">
    <source>
        <dbReference type="ARBA" id="ARBA00023110"/>
    </source>
</evidence>
<evidence type="ECO:0000256" key="10">
    <source>
        <dbReference type="RuleBase" id="RU003915"/>
    </source>
</evidence>
<comment type="function">
    <text evidence="8">Also involved in hydrogenase metallocenter assembly, probably by participating in the nickel insertion step. This function in hydrogenase biosynthesis requires chaperone activity and the presence of the metal-binding domain, but not PPIase activity.</text>
</comment>
<organism evidence="13 14">
    <name type="scientific">Vreelandella olivaria</name>
    <dbReference type="NCBI Taxonomy" id="390919"/>
    <lineage>
        <taxon>Bacteria</taxon>
        <taxon>Pseudomonadati</taxon>
        <taxon>Pseudomonadota</taxon>
        <taxon>Gammaproteobacteria</taxon>
        <taxon>Oceanospirillales</taxon>
        <taxon>Halomonadaceae</taxon>
        <taxon>Vreelandella</taxon>
    </lineage>
</organism>
<comment type="similarity">
    <text evidence="3 10">Belongs to the FKBP-type PPIase family.</text>
</comment>
<comment type="catalytic activity">
    <reaction evidence="1 9 10">
        <text>[protein]-peptidylproline (omega=180) = [protein]-peptidylproline (omega=0)</text>
        <dbReference type="Rhea" id="RHEA:16237"/>
        <dbReference type="Rhea" id="RHEA-COMP:10747"/>
        <dbReference type="Rhea" id="RHEA-COMP:10748"/>
        <dbReference type="ChEBI" id="CHEBI:83833"/>
        <dbReference type="ChEBI" id="CHEBI:83834"/>
        <dbReference type="EC" id="5.2.1.8"/>
    </reaction>
</comment>
<feature type="compositionally biased region" description="Basic and acidic residues" evidence="11">
    <location>
        <begin position="181"/>
        <end position="191"/>
    </location>
</feature>
<sequence>MFYYNVLTQNRQLTGEVFSMSITAHQVVTLHYVLSDVLNDGSKQVLDDSQARNKPLEYLHGHDNIVPGLEKALAGQTVGAELSVQLMPADAYGVRNEGLVQEVSRGSFGNAELEPGSRFQTEGEAGPQIVTVLEVDGDRVTVDTNHPLAGRTLNYKVTILDVRDATRAELAKGHPLPPGTEHSKVEDRKVL</sequence>
<evidence type="ECO:0000256" key="3">
    <source>
        <dbReference type="ARBA" id="ARBA00006577"/>
    </source>
</evidence>
<evidence type="ECO:0000256" key="7">
    <source>
        <dbReference type="ARBA" id="ARBA00023235"/>
    </source>
</evidence>
<keyword evidence="6" id="KW-0143">Chaperone</keyword>
<keyword evidence="7 9" id="KW-0413">Isomerase</keyword>
<dbReference type="Gene3D" id="3.10.50.40">
    <property type="match status" value="1"/>
</dbReference>
<proteinExistence type="inferred from homology"/>
<gene>
    <name evidence="13" type="primary">slyD_2</name>
    <name evidence="13" type="ORF">HORIV_29130</name>
</gene>
<dbReference type="InterPro" id="IPR046357">
    <property type="entry name" value="PPIase_dom_sf"/>
</dbReference>
<dbReference type="EC" id="5.2.1.8" evidence="10"/>
<dbReference type="EMBL" id="AP019416">
    <property type="protein sequence ID" value="BBI50492.1"/>
    <property type="molecule type" value="Genomic_DNA"/>
</dbReference>
<evidence type="ECO:0000256" key="6">
    <source>
        <dbReference type="ARBA" id="ARBA00023186"/>
    </source>
</evidence>
<name>A0ABM7GIS0_9GAMM</name>
<keyword evidence="5 9" id="KW-0697">Rotamase</keyword>
<keyword evidence="4" id="KW-0963">Cytoplasm</keyword>
<keyword evidence="14" id="KW-1185">Reference proteome</keyword>
<evidence type="ECO:0000256" key="1">
    <source>
        <dbReference type="ARBA" id="ARBA00000971"/>
    </source>
</evidence>